<keyword evidence="3" id="KW-1185">Reference proteome</keyword>
<evidence type="ECO:0000256" key="1">
    <source>
        <dbReference type="SAM" id="SignalP"/>
    </source>
</evidence>
<dbReference type="AlphaFoldDB" id="A0A6M4IS52"/>
<feature type="chain" id="PRO_5026734701" evidence="1">
    <location>
        <begin position="24"/>
        <end position="152"/>
    </location>
</feature>
<feature type="signal peptide" evidence="1">
    <location>
        <begin position="1"/>
        <end position="23"/>
    </location>
</feature>
<organism evidence="2 3">
    <name type="scientific">Gemmatimonas groenlandica</name>
    <dbReference type="NCBI Taxonomy" id="2732249"/>
    <lineage>
        <taxon>Bacteria</taxon>
        <taxon>Pseudomonadati</taxon>
        <taxon>Gemmatimonadota</taxon>
        <taxon>Gemmatimonadia</taxon>
        <taxon>Gemmatimonadales</taxon>
        <taxon>Gemmatimonadaceae</taxon>
        <taxon>Gemmatimonas</taxon>
    </lineage>
</organism>
<reference evidence="2 3" key="1">
    <citation type="submission" date="2020-05" db="EMBL/GenBank/DDBJ databases">
        <title>Complete genome sequence of Gemmatimonas greenlandica TET16.</title>
        <authorList>
            <person name="Zeng Y."/>
        </authorList>
    </citation>
    <scope>NUCLEOTIDE SEQUENCE [LARGE SCALE GENOMIC DNA]</scope>
    <source>
        <strain evidence="2 3">TET16</strain>
    </source>
</reference>
<proteinExistence type="predicted"/>
<accession>A0A6M4IS52</accession>
<dbReference type="PROSITE" id="PS51257">
    <property type="entry name" value="PROKAR_LIPOPROTEIN"/>
    <property type="match status" value="1"/>
</dbReference>
<dbReference type="Proteomes" id="UP000500938">
    <property type="component" value="Chromosome"/>
</dbReference>
<dbReference type="KEGG" id="ggr:HKW67_19650"/>
<sequence length="152" mass="16978">MTSYMNRNIVRALALFACVLLSACRFGTKPGEIDWVVSPEGARIALRVVGETQDRMGELLSVDNEHVLMRSPEVVEGVELRRPKITRVAWSRVYAIDVDQLGGAYDVVRGQRVAEETRRKLALISRFPQGVSLELLTRLLAADKQAAVEEIK</sequence>
<evidence type="ECO:0000313" key="2">
    <source>
        <dbReference type="EMBL" id="QJR37573.1"/>
    </source>
</evidence>
<protein>
    <submittedName>
        <fullName evidence="2">Uncharacterized protein</fullName>
    </submittedName>
</protein>
<evidence type="ECO:0000313" key="3">
    <source>
        <dbReference type="Proteomes" id="UP000500938"/>
    </source>
</evidence>
<dbReference type="RefSeq" id="WP_171227008.1">
    <property type="nucleotide sequence ID" value="NZ_CP053085.1"/>
</dbReference>
<gene>
    <name evidence="2" type="ORF">HKW67_19650</name>
</gene>
<name>A0A6M4IS52_9BACT</name>
<dbReference type="EMBL" id="CP053085">
    <property type="protein sequence ID" value="QJR37573.1"/>
    <property type="molecule type" value="Genomic_DNA"/>
</dbReference>
<keyword evidence="1" id="KW-0732">Signal</keyword>